<gene>
    <name evidence="2" type="ORF">A374_02624</name>
</gene>
<proteinExistence type="predicted"/>
<reference evidence="2 3" key="1">
    <citation type="journal article" date="2012" name="J. Bacteriol.">
        <title>Genome of Bacillus macauensis ZFHKF-1, a Long-Chain-Forming Bacterium.</title>
        <authorList>
            <person name="Cai L."/>
            <person name="Zhang T."/>
        </authorList>
    </citation>
    <scope>NUCLEOTIDE SEQUENCE [LARGE SCALE GENOMIC DNA]</scope>
    <source>
        <strain evidence="2 3">ZFHKF-1</strain>
    </source>
</reference>
<dbReference type="eggNOG" id="COG0346">
    <property type="taxonomic scope" value="Bacteria"/>
</dbReference>
<comment type="caution">
    <text evidence="2">The sequence shown here is derived from an EMBL/GenBank/DDBJ whole genome shotgun (WGS) entry which is preliminary data.</text>
</comment>
<keyword evidence="3" id="KW-1185">Reference proteome</keyword>
<organism evidence="2 3">
    <name type="scientific">Fictibacillus macauensis ZFHKF-1</name>
    <dbReference type="NCBI Taxonomy" id="1196324"/>
    <lineage>
        <taxon>Bacteria</taxon>
        <taxon>Bacillati</taxon>
        <taxon>Bacillota</taxon>
        <taxon>Bacilli</taxon>
        <taxon>Bacillales</taxon>
        <taxon>Fictibacillaceae</taxon>
        <taxon>Fictibacillus</taxon>
    </lineage>
</organism>
<dbReference type="PATRIC" id="fig|1196324.3.peg.530"/>
<dbReference type="STRING" id="1196324.A374_02624"/>
<dbReference type="InterPro" id="IPR004360">
    <property type="entry name" value="Glyas_Fos-R_dOase_dom"/>
</dbReference>
<protein>
    <recommendedName>
        <fullName evidence="1">VOC domain-containing protein</fullName>
    </recommendedName>
</protein>
<dbReference type="RefSeq" id="WP_007200624.1">
    <property type="nucleotide sequence ID" value="NZ_AKKV01000019.1"/>
</dbReference>
<evidence type="ECO:0000313" key="2">
    <source>
        <dbReference type="EMBL" id="EIT87112.1"/>
    </source>
</evidence>
<dbReference type="PROSITE" id="PS51819">
    <property type="entry name" value="VOC"/>
    <property type="match status" value="1"/>
</dbReference>
<evidence type="ECO:0000259" key="1">
    <source>
        <dbReference type="PROSITE" id="PS51819"/>
    </source>
</evidence>
<dbReference type="Proteomes" id="UP000004080">
    <property type="component" value="Unassembled WGS sequence"/>
</dbReference>
<dbReference type="Pfam" id="PF00903">
    <property type="entry name" value="Glyoxalase"/>
    <property type="match status" value="1"/>
</dbReference>
<dbReference type="Gene3D" id="3.10.180.10">
    <property type="entry name" value="2,3-Dihydroxybiphenyl 1,2-Dioxygenase, domain 1"/>
    <property type="match status" value="1"/>
</dbReference>
<name>I8AMC0_9BACL</name>
<dbReference type="InterPro" id="IPR037523">
    <property type="entry name" value="VOC_core"/>
</dbReference>
<dbReference type="SUPFAM" id="SSF54593">
    <property type="entry name" value="Glyoxalase/Bleomycin resistance protein/Dihydroxybiphenyl dioxygenase"/>
    <property type="match status" value="1"/>
</dbReference>
<feature type="domain" description="VOC" evidence="1">
    <location>
        <begin position="2"/>
        <end position="153"/>
    </location>
</feature>
<dbReference type="InterPro" id="IPR029068">
    <property type="entry name" value="Glyas_Bleomycin-R_OHBP_Dase"/>
</dbReference>
<dbReference type="EMBL" id="AKKV01000019">
    <property type="protein sequence ID" value="EIT87112.1"/>
    <property type="molecule type" value="Genomic_DNA"/>
</dbReference>
<sequence>MKLFHYHFWTDKVEETEQFYRKLGFTVIGRHAMGKGTIVTYHPPLDWNDFREESPLFRIIEVGNGEVRITFGAGKASLFDHIGFLVNADELHKLCNRAEVLGWKVARGERRTFIHTPYRFKLELQLRHDLVQETDIALRAVTLEVNDDEVEQQLRRLFNGELPAVNITKGERVHLKEVHFQGLSVQENDPNGVKLKGEEAE</sequence>
<accession>I8AMC0</accession>
<evidence type="ECO:0000313" key="3">
    <source>
        <dbReference type="Proteomes" id="UP000004080"/>
    </source>
</evidence>
<dbReference type="OrthoDB" id="2353168at2"/>
<dbReference type="AlphaFoldDB" id="I8AMC0"/>